<dbReference type="EMBL" id="KV454412">
    <property type="protein sequence ID" value="ODQ64300.1"/>
    <property type="molecule type" value="Genomic_DNA"/>
</dbReference>
<dbReference type="PIRSF" id="PIRSF016379">
    <property type="entry name" value="ENT"/>
    <property type="match status" value="1"/>
</dbReference>
<evidence type="ECO:0000256" key="4">
    <source>
        <dbReference type="ARBA" id="ARBA00022692"/>
    </source>
</evidence>
<feature type="transmembrane region" description="Helical" evidence="8">
    <location>
        <begin position="310"/>
        <end position="331"/>
    </location>
</feature>
<reference evidence="9 10" key="1">
    <citation type="journal article" date="2016" name="Proc. Natl. Acad. Sci. U.S.A.">
        <title>Comparative genomics of biotechnologically important yeasts.</title>
        <authorList>
            <person name="Riley R."/>
            <person name="Haridas S."/>
            <person name="Wolfe K.H."/>
            <person name="Lopes M.R."/>
            <person name="Hittinger C.T."/>
            <person name="Goeker M."/>
            <person name="Salamov A.A."/>
            <person name="Wisecaver J.H."/>
            <person name="Long T.M."/>
            <person name="Calvey C.H."/>
            <person name="Aerts A.L."/>
            <person name="Barry K.W."/>
            <person name="Choi C."/>
            <person name="Clum A."/>
            <person name="Coughlan A.Y."/>
            <person name="Deshpande S."/>
            <person name="Douglass A.P."/>
            <person name="Hanson S.J."/>
            <person name="Klenk H.-P."/>
            <person name="LaButti K.M."/>
            <person name="Lapidus A."/>
            <person name="Lindquist E.A."/>
            <person name="Lipzen A.M."/>
            <person name="Meier-Kolthoff J.P."/>
            <person name="Ohm R.A."/>
            <person name="Otillar R.P."/>
            <person name="Pangilinan J.L."/>
            <person name="Peng Y."/>
            <person name="Rokas A."/>
            <person name="Rosa C.A."/>
            <person name="Scheuner C."/>
            <person name="Sibirny A.A."/>
            <person name="Slot J.C."/>
            <person name="Stielow J.B."/>
            <person name="Sun H."/>
            <person name="Kurtzman C.P."/>
            <person name="Blackwell M."/>
            <person name="Grigoriev I.V."/>
            <person name="Jeffries T.W."/>
        </authorList>
    </citation>
    <scope>NUCLEOTIDE SEQUENCE [LARGE SCALE GENOMIC DNA]</scope>
    <source>
        <strain evidence="9 10">DSM 6958</strain>
    </source>
</reference>
<name>A0A1E3PG55_9ASCO</name>
<keyword evidence="5 8" id="KW-1133">Transmembrane helix</keyword>
<keyword evidence="10" id="KW-1185">Reference proteome</keyword>
<comment type="similarity">
    <text evidence="2">Belongs to the SLC29A/ENT transporter (TC 2.A.57) family.</text>
</comment>
<accession>A0A1E3PG55</accession>
<feature type="transmembrane region" description="Helical" evidence="8">
    <location>
        <begin position="409"/>
        <end position="435"/>
    </location>
</feature>
<dbReference type="InterPro" id="IPR002259">
    <property type="entry name" value="Eqnu_transpt"/>
</dbReference>
<keyword evidence="6 8" id="KW-0472">Membrane</keyword>
<feature type="region of interest" description="Disordered" evidence="7">
    <location>
        <begin position="1"/>
        <end position="31"/>
    </location>
</feature>
<evidence type="ECO:0000256" key="6">
    <source>
        <dbReference type="ARBA" id="ARBA00023136"/>
    </source>
</evidence>
<feature type="transmembrane region" description="Helical" evidence="8">
    <location>
        <begin position="148"/>
        <end position="172"/>
    </location>
</feature>
<evidence type="ECO:0000256" key="8">
    <source>
        <dbReference type="SAM" id="Phobius"/>
    </source>
</evidence>
<evidence type="ECO:0000313" key="9">
    <source>
        <dbReference type="EMBL" id="ODQ64300.1"/>
    </source>
</evidence>
<proteinExistence type="inferred from homology"/>
<feature type="transmembrane region" description="Helical" evidence="8">
    <location>
        <begin position="178"/>
        <end position="203"/>
    </location>
</feature>
<evidence type="ECO:0000313" key="10">
    <source>
        <dbReference type="Proteomes" id="UP000095009"/>
    </source>
</evidence>
<feature type="transmembrane region" description="Helical" evidence="8">
    <location>
        <begin position="255"/>
        <end position="276"/>
    </location>
</feature>
<dbReference type="GO" id="GO:0005886">
    <property type="term" value="C:plasma membrane"/>
    <property type="evidence" value="ECO:0007669"/>
    <property type="project" value="TreeGrafter"/>
</dbReference>
<dbReference type="InterPro" id="IPR036259">
    <property type="entry name" value="MFS_trans_sf"/>
</dbReference>
<dbReference type="OrthoDB" id="46396at2759"/>
<evidence type="ECO:0000256" key="5">
    <source>
        <dbReference type="ARBA" id="ARBA00022989"/>
    </source>
</evidence>
<dbReference type="Pfam" id="PF01733">
    <property type="entry name" value="Nucleoside_tran"/>
    <property type="match status" value="2"/>
</dbReference>
<dbReference type="SUPFAM" id="SSF103473">
    <property type="entry name" value="MFS general substrate transporter"/>
    <property type="match status" value="1"/>
</dbReference>
<dbReference type="PANTHER" id="PTHR10332">
    <property type="entry name" value="EQUILIBRATIVE NUCLEOSIDE TRANSPORTER"/>
    <property type="match status" value="1"/>
</dbReference>
<dbReference type="PRINTS" id="PR01130">
    <property type="entry name" value="DERENTRNSPRT"/>
</dbReference>
<feature type="transmembrane region" description="Helical" evidence="8">
    <location>
        <begin position="378"/>
        <end position="397"/>
    </location>
</feature>
<comment type="subcellular location">
    <subcellularLocation>
        <location evidence="1">Membrane</location>
        <topology evidence="1">Multi-pass membrane protein</topology>
    </subcellularLocation>
</comment>
<organism evidence="9 10">
    <name type="scientific">Nadsonia fulvescens var. elongata DSM 6958</name>
    <dbReference type="NCBI Taxonomy" id="857566"/>
    <lineage>
        <taxon>Eukaryota</taxon>
        <taxon>Fungi</taxon>
        <taxon>Dikarya</taxon>
        <taxon>Ascomycota</taxon>
        <taxon>Saccharomycotina</taxon>
        <taxon>Dipodascomycetes</taxon>
        <taxon>Dipodascales</taxon>
        <taxon>Dipodascales incertae sedis</taxon>
        <taxon>Nadsonia</taxon>
    </lineage>
</organism>
<sequence>MNQQGSLPADKLSSRPEYGSFRTESPPKLTLKSNPCITSETHSLLSDIDIDTGEIDYVVGPKVFQAPPARTQFLLVDYIAFVVIGTACLWPWNCFLSAAPYFYVRFEASQYLQNNSASFIMTISTVTSTLSNLYLSHCHAKANYPRRFIYANIINALVFGILTLSCRFWTTISVEGYFIYLLISVFLSSVGACLGQNGIFAILHRLPVVYTQALMVGQSIAGVLPASVLILSTLYTSSKPVAVVTPDLDETLGTAIYFATASLISLAGLGLFYMVVRRNPHALAKSDNIHQTNKAHVSLMSLAQQLRGPASTIVLVFSVTLIFPVFAANVMPITTSGSQFSKPELFVPLAFLVWNLGDLTGRSLCAIQSLVVRKPRSMVAYGLLRFVFIIFLLMCNVRDRGAMVDSDVFYLMVLFMFGVTSGHLSSSCMMMAASFVPDGVKEAAGGFMILCLSVGLALGSVFSFVFVRLIE</sequence>
<dbReference type="GO" id="GO:0015205">
    <property type="term" value="F:nucleobase transmembrane transporter activity"/>
    <property type="evidence" value="ECO:0007669"/>
    <property type="project" value="TreeGrafter"/>
</dbReference>
<evidence type="ECO:0000256" key="3">
    <source>
        <dbReference type="ARBA" id="ARBA00022448"/>
    </source>
</evidence>
<protein>
    <recommendedName>
        <fullName evidence="11">Nucleoside transporter</fullName>
    </recommendedName>
</protein>
<feature type="transmembrane region" description="Helical" evidence="8">
    <location>
        <begin position="447"/>
        <end position="470"/>
    </location>
</feature>
<dbReference type="Proteomes" id="UP000095009">
    <property type="component" value="Unassembled WGS sequence"/>
</dbReference>
<dbReference type="PANTHER" id="PTHR10332:SF88">
    <property type="entry name" value="EQUILIBRATIVE NUCLEOSIDE TRANSPORTER 1, ISOFORM A"/>
    <property type="match status" value="1"/>
</dbReference>
<feature type="transmembrane region" description="Helical" evidence="8">
    <location>
        <begin position="215"/>
        <end position="235"/>
    </location>
</feature>
<keyword evidence="3" id="KW-0813">Transport</keyword>
<dbReference type="AlphaFoldDB" id="A0A1E3PG55"/>
<dbReference type="GO" id="GO:0000329">
    <property type="term" value="C:fungal-type vacuole membrane"/>
    <property type="evidence" value="ECO:0007669"/>
    <property type="project" value="TreeGrafter"/>
</dbReference>
<evidence type="ECO:0000256" key="7">
    <source>
        <dbReference type="SAM" id="MobiDB-lite"/>
    </source>
</evidence>
<feature type="transmembrane region" description="Helical" evidence="8">
    <location>
        <begin position="78"/>
        <end position="104"/>
    </location>
</feature>
<gene>
    <name evidence="9" type="ORF">NADFUDRAFT_47533</name>
</gene>
<feature type="transmembrane region" description="Helical" evidence="8">
    <location>
        <begin position="116"/>
        <end position="136"/>
    </location>
</feature>
<evidence type="ECO:0000256" key="2">
    <source>
        <dbReference type="ARBA" id="ARBA00007965"/>
    </source>
</evidence>
<dbReference type="GO" id="GO:0034257">
    <property type="term" value="F:nicotinamide riboside transmembrane transporter activity"/>
    <property type="evidence" value="ECO:0007669"/>
    <property type="project" value="TreeGrafter"/>
</dbReference>
<evidence type="ECO:0008006" key="11">
    <source>
        <dbReference type="Google" id="ProtNLM"/>
    </source>
</evidence>
<keyword evidence="4 8" id="KW-0812">Transmembrane</keyword>
<evidence type="ECO:0000256" key="1">
    <source>
        <dbReference type="ARBA" id="ARBA00004141"/>
    </source>
</evidence>